<comment type="caution">
    <text evidence="1">The sequence shown here is derived from an EMBL/GenBank/DDBJ whole genome shotgun (WGS) entry which is preliminary data.</text>
</comment>
<proteinExistence type="predicted"/>
<gene>
    <name evidence="1" type="ORF">rsdtw13_41950</name>
</gene>
<accession>A0ACB5RIM1</accession>
<sequence>MSSKELIYKSSENDNLLMELTDEDLDKVIASSSINEIGKWVGYETRQNTMNKNLFGV</sequence>
<evidence type="ECO:0000313" key="1">
    <source>
        <dbReference type="EMBL" id="GKX68937.1"/>
    </source>
</evidence>
<organism evidence="1 2">
    <name type="scientific">Inconstantimicrobium mannanitabidum</name>
    <dbReference type="NCBI Taxonomy" id="1604901"/>
    <lineage>
        <taxon>Bacteria</taxon>
        <taxon>Bacillati</taxon>
        <taxon>Bacillota</taxon>
        <taxon>Clostridia</taxon>
        <taxon>Eubacteriales</taxon>
        <taxon>Clostridiaceae</taxon>
        <taxon>Inconstantimicrobium</taxon>
    </lineage>
</organism>
<dbReference type="EMBL" id="BROD01000002">
    <property type="protein sequence ID" value="GKX68937.1"/>
    <property type="molecule type" value="Genomic_DNA"/>
</dbReference>
<protein>
    <submittedName>
        <fullName evidence="1">Uncharacterized protein</fullName>
    </submittedName>
</protein>
<reference evidence="1" key="1">
    <citation type="journal article" date="2025" name="Int. J. Syst. Evol. Microbiol.">
        <title>Inconstantimicrobium mannanitabidum sp. nov., a novel member of the family Clostridiaceae isolated from anoxic soil under the treatment of reductive soil disinfestation.</title>
        <authorList>
            <person name="Ueki A."/>
            <person name="Tonouchi A."/>
            <person name="Honma S."/>
            <person name="Kaku N."/>
            <person name="Ueki K."/>
        </authorList>
    </citation>
    <scope>NUCLEOTIDE SEQUENCE</scope>
    <source>
        <strain evidence="1">TW13</strain>
    </source>
</reference>
<dbReference type="Proteomes" id="UP001058074">
    <property type="component" value="Unassembled WGS sequence"/>
</dbReference>
<keyword evidence="2" id="KW-1185">Reference proteome</keyword>
<name>A0ACB5RIM1_9CLOT</name>
<evidence type="ECO:0000313" key="2">
    <source>
        <dbReference type="Proteomes" id="UP001058074"/>
    </source>
</evidence>